<evidence type="ECO:0000256" key="1">
    <source>
        <dbReference type="ARBA" id="ARBA00022741"/>
    </source>
</evidence>
<dbReference type="SMART" id="SM00490">
    <property type="entry name" value="HELICc"/>
    <property type="match status" value="1"/>
</dbReference>
<keyword evidence="1 5" id="KW-0547">Nucleotide-binding</keyword>
<keyword evidence="10" id="KW-1185">Reference proteome</keyword>
<evidence type="ECO:0000259" key="8">
    <source>
        <dbReference type="PROSITE" id="PS51194"/>
    </source>
</evidence>
<dbReference type="AlphaFoldDB" id="A0A1D1W5T9"/>
<evidence type="ECO:0000256" key="3">
    <source>
        <dbReference type="ARBA" id="ARBA00022840"/>
    </source>
</evidence>
<dbReference type="GO" id="GO:0005524">
    <property type="term" value="F:ATP binding"/>
    <property type="evidence" value="ECO:0007669"/>
    <property type="project" value="UniProtKB-UniRule"/>
</dbReference>
<protein>
    <recommendedName>
        <fullName evidence="5">ATP-dependent RNA helicase</fullName>
        <ecNumber evidence="5">3.6.4.13</ecNumber>
    </recommendedName>
</protein>
<dbReference type="GO" id="GO:0016787">
    <property type="term" value="F:hydrolase activity"/>
    <property type="evidence" value="ECO:0007669"/>
    <property type="project" value="UniProtKB-KW"/>
</dbReference>
<dbReference type="SUPFAM" id="SSF52540">
    <property type="entry name" value="P-loop containing nucleoside triphosphate hydrolases"/>
    <property type="match status" value="1"/>
</dbReference>
<feature type="domain" description="Helicase C-terminal" evidence="8">
    <location>
        <begin position="329"/>
        <end position="489"/>
    </location>
</feature>
<dbReference type="EC" id="3.6.4.13" evidence="5"/>
<dbReference type="PANTHER" id="PTHR24031">
    <property type="entry name" value="RNA HELICASE"/>
    <property type="match status" value="1"/>
</dbReference>
<dbReference type="OrthoDB" id="4255at2759"/>
<dbReference type="InterPro" id="IPR011545">
    <property type="entry name" value="DEAD/DEAH_box_helicase_dom"/>
</dbReference>
<evidence type="ECO:0000313" key="9">
    <source>
        <dbReference type="EMBL" id="GAV08812.1"/>
    </source>
</evidence>
<comment type="function">
    <text evidence="5">RNA helicase.</text>
</comment>
<comment type="domain">
    <text evidence="5">The Q motif is unique to and characteristic of the DEAD box family of RNA helicases and controls ATP binding and hydrolysis.</text>
</comment>
<keyword evidence="3 5" id="KW-0067">ATP-binding</keyword>
<comment type="catalytic activity">
    <reaction evidence="5">
        <text>ATP + H2O = ADP + phosphate + H(+)</text>
        <dbReference type="Rhea" id="RHEA:13065"/>
        <dbReference type="ChEBI" id="CHEBI:15377"/>
        <dbReference type="ChEBI" id="CHEBI:15378"/>
        <dbReference type="ChEBI" id="CHEBI:30616"/>
        <dbReference type="ChEBI" id="CHEBI:43474"/>
        <dbReference type="ChEBI" id="CHEBI:456216"/>
        <dbReference type="EC" id="3.6.4.13"/>
    </reaction>
</comment>
<dbReference type="Gene3D" id="3.40.50.300">
    <property type="entry name" value="P-loop containing nucleotide triphosphate hydrolases"/>
    <property type="match status" value="2"/>
</dbReference>
<feature type="domain" description="Helicase ATP-binding" evidence="7">
    <location>
        <begin position="119"/>
        <end position="300"/>
    </location>
</feature>
<dbReference type="PROSITE" id="PS51192">
    <property type="entry name" value="HELICASE_ATP_BIND_1"/>
    <property type="match status" value="1"/>
</dbReference>
<dbReference type="EMBL" id="BDGG01000019">
    <property type="protein sequence ID" value="GAV08812.1"/>
    <property type="molecule type" value="Genomic_DNA"/>
</dbReference>
<accession>A0A1D1W5T9</accession>
<dbReference type="InterPro" id="IPR001650">
    <property type="entry name" value="Helicase_C-like"/>
</dbReference>
<dbReference type="InterPro" id="IPR014001">
    <property type="entry name" value="Helicase_ATP-bd"/>
</dbReference>
<evidence type="ECO:0000256" key="6">
    <source>
        <dbReference type="SAM" id="MobiDB-lite"/>
    </source>
</evidence>
<gene>
    <name evidence="9" type="primary">RvY_18451</name>
    <name evidence="9" type="synonym">RvY_18451.1</name>
    <name evidence="9" type="ORF">RvY_18451-1</name>
</gene>
<evidence type="ECO:0000256" key="2">
    <source>
        <dbReference type="ARBA" id="ARBA00022801"/>
    </source>
</evidence>
<evidence type="ECO:0000256" key="5">
    <source>
        <dbReference type="RuleBase" id="RU365068"/>
    </source>
</evidence>
<evidence type="ECO:0000313" key="10">
    <source>
        <dbReference type="Proteomes" id="UP000186922"/>
    </source>
</evidence>
<dbReference type="STRING" id="947166.A0A1D1W5T9"/>
<name>A0A1D1W5T9_RAMVA</name>
<dbReference type="PROSITE" id="PS51194">
    <property type="entry name" value="HELICASE_CTER"/>
    <property type="match status" value="1"/>
</dbReference>
<reference evidence="9 10" key="1">
    <citation type="journal article" date="2016" name="Nat. Commun.">
        <title>Extremotolerant tardigrade genome and improved radiotolerance of human cultured cells by tardigrade-unique protein.</title>
        <authorList>
            <person name="Hashimoto T."/>
            <person name="Horikawa D.D."/>
            <person name="Saito Y."/>
            <person name="Kuwahara H."/>
            <person name="Kozuka-Hata H."/>
            <person name="Shin-I T."/>
            <person name="Minakuchi Y."/>
            <person name="Ohishi K."/>
            <person name="Motoyama A."/>
            <person name="Aizu T."/>
            <person name="Enomoto A."/>
            <person name="Kondo K."/>
            <person name="Tanaka S."/>
            <person name="Hara Y."/>
            <person name="Koshikawa S."/>
            <person name="Sagara H."/>
            <person name="Miura T."/>
            <person name="Yokobori S."/>
            <person name="Miyagawa K."/>
            <person name="Suzuki Y."/>
            <person name="Kubo T."/>
            <person name="Oyama M."/>
            <person name="Kohara Y."/>
            <person name="Fujiyama A."/>
            <person name="Arakawa K."/>
            <person name="Katayama T."/>
            <person name="Toyoda A."/>
            <person name="Kunieda T."/>
        </authorList>
    </citation>
    <scope>NUCLEOTIDE SEQUENCE [LARGE SCALE GENOMIC DNA]</scope>
    <source>
        <strain evidence="9 10">YOKOZUNA-1</strain>
    </source>
</reference>
<dbReference type="Pfam" id="PF00270">
    <property type="entry name" value="DEAD"/>
    <property type="match status" value="1"/>
</dbReference>
<comment type="caution">
    <text evidence="9">The sequence shown here is derived from an EMBL/GenBank/DDBJ whole genome shotgun (WGS) entry which is preliminary data.</text>
</comment>
<feature type="region of interest" description="Disordered" evidence="6">
    <location>
        <begin position="54"/>
        <end position="75"/>
    </location>
</feature>
<comment type="similarity">
    <text evidence="5">Belongs to the DEAD box helicase family.</text>
</comment>
<sequence>MVTVENSRYARLLACFISLFPDCGEDMYFYRYISFRSNRFNRCSSMSSELGRLSAQRSSRMSDTPPPHPDQEAPDFTEDNALLAQYPGNYRELITNVQLQDGLAEGKIQQLDGIQSVFIRHILKRRDIFCQLPAKSGKTAIFVVATLQMLNLEPDVASFRAPSVVVVAPTRELASQIADTYQLYGKRMPNLSVRLFIGGLNRASEDVKAMRNSKQRLHVVVATPGRLKELIRESYVHVNYVKHMIFDEADTIFGDEEMRADAHFCFTRTERQKQTMMFGATFSGLAHEICVKYLRLPFSWTGPSIDNPRRGGVINHRFYHVHENSKMDYLEGFLNLVLEREPERQVLIFVDTRERCDVLSHYLEEKKFDVIQVQGGLRQNIRFYCFGLAKENRKKLIVTTDLFARGVDIPHVSVIVNYDCPKGFSGNVGGGRHDPVEARHTYYNRTNRCGRDIDQSLVLTLARDAGDINFLRTEVEQNLGFQVIELTKE</sequence>
<keyword evidence="5" id="KW-0347">Helicase</keyword>
<organism evidence="9 10">
    <name type="scientific">Ramazzottius varieornatus</name>
    <name type="common">Water bear</name>
    <name type="synonym">Tardigrade</name>
    <dbReference type="NCBI Taxonomy" id="947166"/>
    <lineage>
        <taxon>Eukaryota</taxon>
        <taxon>Metazoa</taxon>
        <taxon>Ecdysozoa</taxon>
        <taxon>Tardigrada</taxon>
        <taxon>Eutardigrada</taxon>
        <taxon>Parachela</taxon>
        <taxon>Hypsibioidea</taxon>
        <taxon>Ramazzottiidae</taxon>
        <taxon>Ramazzottius</taxon>
    </lineage>
</organism>
<dbReference type="SMART" id="SM00487">
    <property type="entry name" value="DEXDc"/>
    <property type="match status" value="1"/>
</dbReference>
<dbReference type="InterPro" id="IPR027417">
    <property type="entry name" value="P-loop_NTPase"/>
</dbReference>
<keyword evidence="4 5" id="KW-0694">RNA-binding</keyword>
<dbReference type="Proteomes" id="UP000186922">
    <property type="component" value="Unassembled WGS sequence"/>
</dbReference>
<evidence type="ECO:0000256" key="4">
    <source>
        <dbReference type="ARBA" id="ARBA00022884"/>
    </source>
</evidence>
<dbReference type="GO" id="GO:0003724">
    <property type="term" value="F:RNA helicase activity"/>
    <property type="evidence" value="ECO:0007669"/>
    <property type="project" value="UniProtKB-EC"/>
</dbReference>
<dbReference type="Pfam" id="PF00271">
    <property type="entry name" value="Helicase_C"/>
    <property type="match status" value="1"/>
</dbReference>
<dbReference type="CDD" id="cd18787">
    <property type="entry name" value="SF2_C_DEAD"/>
    <property type="match status" value="1"/>
</dbReference>
<evidence type="ECO:0000259" key="7">
    <source>
        <dbReference type="PROSITE" id="PS51192"/>
    </source>
</evidence>
<dbReference type="GO" id="GO:0003723">
    <property type="term" value="F:RNA binding"/>
    <property type="evidence" value="ECO:0007669"/>
    <property type="project" value="UniProtKB-UniRule"/>
</dbReference>
<proteinExistence type="inferred from homology"/>
<keyword evidence="2 5" id="KW-0378">Hydrolase</keyword>